<dbReference type="InterPro" id="IPR037185">
    <property type="entry name" value="EmrE-like"/>
</dbReference>
<evidence type="ECO:0000256" key="4">
    <source>
        <dbReference type="ARBA" id="ARBA00022989"/>
    </source>
</evidence>
<comment type="caution">
    <text evidence="8">The sequence shown here is derived from an EMBL/GenBank/DDBJ whole genome shotgun (WGS) entry which is preliminary data.</text>
</comment>
<feature type="transmembrane region" description="Helical" evidence="6">
    <location>
        <begin position="48"/>
        <end position="67"/>
    </location>
</feature>
<dbReference type="Proteomes" id="UP000823603">
    <property type="component" value="Unassembled WGS sequence"/>
</dbReference>
<reference evidence="8" key="2">
    <citation type="journal article" date="2021" name="PeerJ">
        <title>Extensive microbial diversity within the chicken gut microbiome revealed by metagenomics and culture.</title>
        <authorList>
            <person name="Gilroy R."/>
            <person name="Ravi A."/>
            <person name="Getino M."/>
            <person name="Pursley I."/>
            <person name="Horton D.L."/>
            <person name="Alikhan N.F."/>
            <person name="Baker D."/>
            <person name="Gharbi K."/>
            <person name="Hall N."/>
            <person name="Watson M."/>
            <person name="Adriaenssens E.M."/>
            <person name="Foster-Nyarko E."/>
            <person name="Jarju S."/>
            <person name="Secka A."/>
            <person name="Antonio M."/>
            <person name="Oren A."/>
            <person name="Chaudhuri R.R."/>
            <person name="La Ragione R."/>
            <person name="Hildebrand F."/>
            <person name="Pallen M.J."/>
        </authorList>
    </citation>
    <scope>NUCLEOTIDE SEQUENCE</scope>
    <source>
        <strain evidence="8">B2-22910</strain>
    </source>
</reference>
<organism evidence="8 9">
    <name type="scientific">Candidatus Cryptobacteroides faecavium</name>
    <dbReference type="NCBI Taxonomy" id="2840762"/>
    <lineage>
        <taxon>Bacteria</taxon>
        <taxon>Pseudomonadati</taxon>
        <taxon>Bacteroidota</taxon>
        <taxon>Bacteroidia</taxon>
        <taxon>Bacteroidales</taxon>
        <taxon>Candidatus Cryptobacteroides</taxon>
    </lineage>
</organism>
<dbReference type="GO" id="GO:0005886">
    <property type="term" value="C:plasma membrane"/>
    <property type="evidence" value="ECO:0007669"/>
    <property type="project" value="UniProtKB-SubCell"/>
</dbReference>
<comment type="subcellular location">
    <subcellularLocation>
        <location evidence="1">Cell membrane</location>
        <topology evidence="1">Multi-pass membrane protein</topology>
    </subcellularLocation>
</comment>
<keyword evidence="5 6" id="KW-0472">Membrane</keyword>
<dbReference type="EMBL" id="JADIMB010000055">
    <property type="protein sequence ID" value="MBO8470891.1"/>
    <property type="molecule type" value="Genomic_DNA"/>
</dbReference>
<feature type="transmembrane region" description="Helical" evidence="6">
    <location>
        <begin position="260"/>
        <end position="278"/>
    </location>
</feature>
<keyword evidence="3 6" id="KW-0812">Transmembrane</keyword>
<dbReference type="PANTHER" id="PTHR32322:SF18">
    <property type="entry name" value="S-ADENOSYLMETHIONINE_S-ADENOSYLHOMOCYSTEINE TRANSPORTER"/>
    <property type="match status" value="1"/>
</dbReference>
<evidence type="ECO:0000313" key="9">
    <source>
        <dbReference type="Proteomes" id="UP000823603"/>
    </source>
</evidence>
<feature type="transmembrane region" description="Helical" evidence="6">
    <location>
        <begin position="16"/>
        <end position="36"/>
    </location>
</feature>
<feature type="transmembrane region" description="Helical" evidence="6">
    <location>
        <begin position="79"/>
        <end position="96"/>
    </location>
</feature>
<evidence type="ECO:0000256" key="3">
    <source>
        <dbReference type="ARBA" id="ARBA00022692"/>
    </source>
</evidence>
<feature type="transmembrane region" description="Helical" evidence="6">
    <location>
        <begin position="194"/>
        <end position="216"/>
    </location>
</feature>
<feature type="transmembrane region" description="Helical" evidence="6">
    <location>
        <begin position="228"/>
        <end position="248"/>
    </location>
</feature>
<dbReference type="InterPro" id="IPR000620">
    <property type="entry name" value="EamA_dom"/>
</dbReference>
<dbReference type="PANTHER" id="PTHR32322">
    <property type="entry name" value="INNER MEMBRANE TRANSPORTER"/>
    <property type="match status" value="1"/>
</dbReference>
<evidence type="ECO:0000256" key="5">
    <source>
        <dbReference type="ARBA" id="ARBA00023136"/>
    </source>
</evidence>
<proteinExistence type="predicted"/>
<evidence type="ECO:0000256" key="2">
    <source>
        <dbReference type="ARBA" id="ARBA00022475"/>
    </source>
</evidence>
<evidence type="ECO:0000256" key="6">
    <source>
        <dbReference type="SAM" id="Phobius"/>
    </source>
</evidence>
<sequence>MKYSALKNGLGKNSKILIYTVSLFAIILWGISYIWTNQLIALDIPVTYFVFVRILLAGFVLFLLNAASGRIAKIKRKDLPKFLLLAFFEPFIYFICESYGVKETGSPTLSAMIIATIPIFSIGAGMLFFKERVNAVNVAGILLCLGGIVLVVMSKGALGRHFIFGVVLLLIAVLSEVGHASVTKSLSGNYTSQVIVMYQFLIGSVYLLPLFIFKGLDGFSARYLSAEVWYPLICLAVLCSSLAFSLWVSTIKSLGVAKSSIFSALIPVVAAIVAWILGHESLNLRQFIGITISAVGVVLSQYTKKSDEA</sequence>
<accession>A0A9D9IFU9</accession>
<dbReference type="AlphaFoldDB" id="A0A9D9IFU9"/>
<evidence type="ECO:0000259" key="7">
    <source>
        <dbReference type="Pfam" id="PF00892"/>
    </source>
</evidence>
<dbReference type="SUPFAM" id="SSF103481">
    <property type="entry name" value="Multidrug resistance efflux transporter EmrE"/>
    <property type="match status" value="2"/>
</dbReference>
<name>A0A9D9IFU9_9BACT</name>
<feature type="domain" description="EamA" evidence="7">
    <location>
        <begin position="21"/>
        <end position="152"/>
    </location>
</feature>
<protein>
    <submittedName>
        <fullName evidence="8">DMT family transporter</fullName>
    </submittedName>
</protein>
<feature type="transmembrane region" description="Helical" evidence="6">
    <location>
        <begin position="284"/>
        <end position="303"/>
    </location>
</feature>
<dbReference type="InterPro" id="IPR050638">
    <property type="entry name" value="AA-Vitamin_Transporters"/>
</dbReference>
<feature type="transmembrane region" description="Helical" evidence="6">
    <location>
        <begin position="108"/>
        <end position="129"/>
    </location>
</feature>
<feature type="transmembrane region" description="Helical" evidence="6">
    <location>
        <begin position="162"/>
        <end position="182"/>
    </location>
</feature>
<keyword evidence="4 6" id="KW-1133">Transmembrane helix</keyword>
<keyword evidence="2" id="KW-1003">Cell membrane</keyword>
<reference evidence="8" key="1">
    <citation type="submission" date="2020-10" db="EMBL/GenBank/DDBJ databases">
        <authorList>
            <person name="Gilroy R."/>
        </authorList>
    </citation>
    <scope>NUCLEOTIDE SEQUENCE</scope>
    <source>
        <strain evidence="8">B2-22910</strain>
    </source>
</reference>
<feature type="transmembrane region" description="Helical" evidence="6">
    <location>
        <begin position="136"/>
        <end position="156"/>
    </location>
</feature>
<evidence type="ECO:0000313" key="8">
    <source>
        <dbReference type="EMBL" id="MBO8470891.1"/>
    </source>
</evidence>
<feature type="domain" description="EamA" evidence="7">
    <location>
        <begin position="164"/>
        <end position="299"/>
    </location>
</feature>
<evidence type="ECO:0000256" key="1">
    <source>
        <dbReference type="ARBA" id="ARBA00004651"/>
    </source>
</evidence>
<dbReference type="Gene3D" id="1.10.3730.20">
    <property type="match status" value="2"/>
</dbReference>
<dbReference type="Pfam" id="PF00892">
    <property type="entry name" value="EamA"/>
    <property type="match status" value="2"/>
</dbReference>
<gene>
    <name evidence="8" type="ORF">IAB82_03735</name>
</gene>